<keyword evidence="4 6" id="KW-0418">Kinase</keyword>
<dbReference type="PANTHER" id="PTHR46566">
    <property type="entry name" value="1-PHOSPHOFRUCTOKINASE-RELATED"/>
    <property type="match status" value="1"/>
</dbReference>
<proteinExistence type="inferred from homology"/>
<reference evidence="7" key="1">
    <citation type="submission" date="2018-01" db="EMBL/GenBank/DDBJ databases">
        <authorList>
            <person name="Li J."/>
        </authorList>
    </citation>
    <scope>NUCLEOTIDE SEQUENCE [LARGE SCALE GENOMIC DNA]</scope>
    <source>
        <strain evidence="7">592</strain>
    </source>
</reference>
<dbReference type="GO" id="GO:0008443">
    <property type="term" value="F:phosphofructokinase activity"/>
    <property type="evidence" value="ECO:0007669"/>
    <property type="project" value="TreeGrafter"/>
</dbReference>
<accession>A0A2S0WK90</accession>
<accession>A0A5F2F081</accession>
<keyword evidence="2" id="KW-0808">Transferase</keyword>
<dbReference type="InterPro" id="IPR029056">
    <property type="entry name" value="Ribokinase-like"/>
</dbReference>
<dbReference type="GO" id="GO:0005829">
    <property type="term" value="C:cytosol"/>
    <property type="evidence" value="ECO:0007669"/>
    <property type="project" value="TreeGrafter"/>
</dbReference>
<dbReference type="RefSeq" id="WP_108577348.1">
    <property type="nucleotide sequence ID" value="NZ_CP026952.1"/>
</dbReference>
<evidence type="ECO:0000256" key="1">
    <source>
        <dbReference type="ARBA" id="ARBA00010688"/>
    </source>
</evidence>
<organism evidence="6 7">
    <name type="scientific">Aeromicrobium chenweiae</name>
    <dbReference type="NCBI Taxonomy" id="2079793"/>
    <lineage>
        <taxon>Bacteria</taxon>
        <taxon>Bacillati</taxon>
        <taxon>Actinomycetota</taxon>
        <taxon>Actinomycetes</taxon>
        <taxon>Propionibacteriales</taxon>
        <taxon>Nocardioidaceae</taxon>
        <taxon>Aeromicrobium</taxon>
    </lineage>
</organism>
<dbReference type="PROSITE" id="PS00584">
    <property type="entry name" value="PFKB_KINASES_2"/>
    <property type="match status" value="1"/>
</dbReference>
<keyword evidence="3" id="KW-0547">Nucleotide-binding</keyword>
<dbReference type="PIRSF" id="PIRSF000535">
    <property type="entry name" value="1PFK/6PFK/LacC"/>
    <property type="match status" value="1"/>
</dbReference>
<dbReference type="CDD" id="cd01164">
    <property type="entry name" value="FruK_PfkB_like"/>
    <property type="match status" value="1"/>
</dbReference>
<name>A0A2S0WK90_9ACTN</name>
<dbReference type="EMBL" id="CP026952">
    <property type="protein sequence ID" value="AWB91702.1"/>
    <property type="molecule type" value="Genomic_DNA"/>
</dbReference>
<dbReference type="InterPro" id="IPR011611">
    <property type="entry name" value="PfkB_dom"/>
</dbReference>
<dbReference type="OrthoDB" id="9801219at2"/>
<gene>
    <name evidence="6" type="ORF">C3E78_05470</name>
</gene>
<protein>
    <submittedName>
        <fullName evidence="6">1-phosphofructokinase</fullName>
    </submittedName>
</protein>
<evidence type="ECO:0000313" key="6">
    <source>
        <dbReference type="EMBL" id="AWB91702.1"/>
    </source>
</evidence>
<keyword evidence="5" id="KW-0067">ATP-binding</keyword>
<dbReference type="PANTHER" id="PTHR46566:SF5">
    <property type="entry name" value="1-PHOSPHOFRUCTOKINASE"/>
    <property type="match status" value="1"/>
</dbReference>
<dbReference type="InterPro" id="IPR002173">
    <property type="entry name" value="Carboh/pur_kinase_PfkB_CS"/>
</dbReference>
<dbReference type="KEGG" id="aez:C3E78_05470"/>
<dbReference type="GO" id="GO:0005524">
    <property type="term" value="F:ATP binding"/>
    <property type="evidence" value="ECO:0007669"/>
    <property type="project" value="UniProtKB-KW"/>
</dbReference>
<sequence>MIVTLTPNPSIDRTILLSEPLERGAVMRSVSTTDDAGGKGVNVAQVVRNAGQLAVAVLPGEHDDPLLLKLRELRVIHRPVSTGRPSRINLTLAEPNGVTTKINAPGTRLDPAHLDQLLDETVRESAGARWAVLSGSLPPGADPGWYADVIGAIADDGVSIALDTSGDALRLAVERVPHLIGLLKPNVEELAELVGTPVDSLHETGSLVAAGRPLLDAGVGAVLLTCGSRGAALMTTAGTWVADAPPVRARSTVGAGDSALAGYVLGALDGLDPGKRLSLAVAYGSAAVSLPGSTMPSPTDLPPLTEARPWTEG</sequence>
<dbReference type="Pfam" id="PF00294">
    <property type="entry name" value="PfkB"/>
    <property type="match status" value="1"/>
</dbReference>
<dbReference type="AlphaFoldDB" id="A0A2S0WK90"/>
<keyword evidence="7" id="KW-1185">Reference proteome</keyword>
<evidence type="ECO:0000256" key="3">
    <source>
        <dbReference type="ARBA" id="ARBA00022741"/>
    </source>
</evidence>
<dbReference type="Proteomes" id="UP000244384">
    <property type="component" value="Chromosome"/>
</dbReference>
<evidence type="ECO:0000256" key="4">
    <source>
        <dbReference type="ARBA" id="ARBA00022777"/>
    </source>
</evidence>
<evidence type="ECO:0000313" key="7">
    <source>
        <dbReference type="Proteomes" id="UP000244384"/>
    </source>
</evidence>
<dbReference type="NCBIfam" id="TIGR03168">
    <property type="entry name" value="1-PFK"/>
    <property type="match status" value="1"/>
</dbReference>
<dbReference type="SUPFAM" id="SSF53613">
    <property type="entry name" value="Ribokinase-like"/>
    <property type="match status" value="1"/>
</dbReference>
<evidence type="ECO:0000256" key="2">
    <source>
        <dbReference type="ARBA" id="ARBA00022679"/>
    </source>
</evidence>
<comment type="similarity">
    <text evidence="1">Belongs to the carbohydrate kinase PfkB family.</text>
</comment>
<dbReference type="InterPro" id="IPR017583">
    <property type="entry name" value="Tagatose/fructose_Pkinase"/>
</dbReference>
<dbReference type="Gene3D" id="3.40.1190.20">
    <property type="match status" value="1"/>
</dbReference>
<evidence type="ECO:0000256" key="5">
    <source>
        <dbReference type="ARBA" id="ARBA00022840"/>
    </source>
</evidence>